<organism evidence="2 3">
    <name type="scientific">Pararge aegeria aegeria</name>
    <dbReference type="NCBI Taxonomy" id="348720"/>
    <lineage>
        <taxon>Eukaryota</taxon>
        <taxon>Metazoa</taxon>
        <taxon>Ecdysozoa</taxon>
        <taxon>Arthropoda</taxon>
        <taxon>Hexapoda</taxon>
        <taxon>Insecta</taxon>
        <taxon>Pterygota</taxon>
        <taxon>Neoptera</taxon>
        <taxon>Endopterygota</taxon>
        <taxon>Lepidoptera</taxon>
        <taxon>Glossata</taxon>
        <taxon>Ditrysia</taxon>
        <taxon>Papilionoidea</taxon>
        <taxon>Nymphalidae</taxon>
        <taxon>Satyrinae</taxon>
        <taxon>Satyrini</taxon>
        <taxon>Parargina</taxon>
        <taxon>Pararge</taxon>
    </lineage>
</organism>
<sequence length="108" mass="12183">MSTNPHVALWTTVFTLFMLRENPCGIVSHYWAHMLLSHKRRGPCQEGVEELKIIILDPPRCSNAGWWALTTIVSNNSPEALGLTPQVSSETPIPNKFWPDLGFEPRIS</sequence>
<evidence type="ECO:0000256" key="1">
    <source>
        <dbReference type="SAM" id="SignalP"/>
    </source>
</evidence>
<reference evidence="2" key="1">
    <citation type="submission" date="2022-03" db="EMBL/GenBank/DDBJ databases">
        <authorList>
            <person name="Lindestad O."/>
        </authorList>
    </citation>
    <scope>NUCLEOTIDE SEQUENCE</scope>
</reference>
<dbReference type="Proteomes" id="UP000838756">
    <property type="component" value="Unassembled WGS sequence"/>
</dbReference>
<evidence type="ECO:0000313" key="3">
    <source>
        <dbReference type="Proteomes" id="UP000838756"/>
    </source>
</evidence>
<dbReference type="EMBL" id="CAKXAJ010008950">
    <property type="protein sequence ID" value="CAH2211026.1"/>
    <property type="molecule type" value="Genomic_DNA"/>
</dbReference>
<gene>
    <name evidence="2" type="primary">jg26241</name>
    <name evidence="2" type="ORF">PAEG_LOCUS2873</name>
</gene>
<feature type="chain" id="PRO_5035943882" evidence="1">
    <location>
        <begin position="21"/>
        <end position="108"/>
    </location>
</feature>
<accession>A0A8S4QI77</accession>
<feature type="signal peptide" evidence="1">
    <location>
        <begin position="1"/>
        <end position="20"/>
    </location>
</feature>
<comment type="caution">
    <text evidence="2">The sequence shown here is derived from an EMBL/GenBank/DDBJ whole genome shotgun (WGS) entry which is preliminary data.</text>
</comment>
<protein>
    <submittedName>
        <fullName evidence="2">Jg26241 protein</fullName>
    </submittedName>
</protein>
<evidence type="ECO:0000313" key="2">
    <source>
        <dbReference type="EMBL" id="CAH2211026.1"/>
    </source>
</evidence>
<name>A0A8S4QI77_9NEOP</name>
<keyword evidence="3" id="KW-1185">Reference proteome</keyword>
<dbReference type="AlphaFoldDB" id="A0A8S4QI77"/>
<keyword evidence="1" id="KW-0732">Signal</keyword>
<proteinExistence type="predicted"/>